<dbReference type="AlphaFoldDB" id="A0A1S0UB45"/>
<evidence type="ECO:0000313" key="1">
    <source>
        <dbReference type="EMBL" id="EFO28026.1"/>
    </source>
</evidence>
<dbReference type="OrthoDB" id="5773245at2759"/>
<reference evidence="1" key="1">
    <citation type="submission" date="2012-04" db="EMBL/GenBank/DDBJ databases">
        <title>The Genome Sequence of Loa loa.</title>
        <authorList>
            <consortium name="The Broad Institute Genome Sequencing Platform"/>
            <consortium name="Broad Institute Genome Sequencing Center for Infectious Disease"/>
            <person name="Nutman T.B."/>
            <person name="Fink D.L."/>
            <person name="Russ C."/>
            <person name="Young S."/>
            <person name="Zeng Q."/>
            <person name="Gargeya S."/>
            <person name="Alvarado L."/>
            <person name="Berlin A."/>
            <person name="Chapman S.B."/>
            <person name="Chen Z."/>
            <person name="Freedman E."/>
            <person name="Gellesch M."/>
            <person name="Goldberg J."/>
            <person name="Griggs A."/>
            <person name="Gujja S."/>
            <person name="Heilman E.R."/>
            <person name="Heiman D."/>
            <person name="Howarth C."/>
            <person name="Mehta T."/>
            <person name="Neiman D."/>
            <person name="Pearson M."/>
            <person name="Roberts A."/>
            <person name="Saif S."/>
            <person name="Shea T."/>
            <person name="Shenoy N."/>
            <person name="Sisk P."/>
            <person name="Stolte C."/>
            <person name="Sykes S."/>
            <person name="White J."/>
            <person name="Yandava C."/>
            <person name="Haas B."/>
            <person name="Henn M.R."/>
            <person name="Nusbaum C."/>
            <person name="Birren B."/>
        </authorList>
    </citation>
    <scope>NUCLEOTIDE SEQUENCE [LARGE SCALE GENOMIC DNA]</scope>
</reference>
<accession>A0A1S0UB45</accession>
<dbReference type="CTD" id="9937837"/>
<sequence>MKSAPLKWIVETDDIISRLQEVFSILSYPFCNSFSISKQHNLIMKGCTNEDQEDGSMKRRTFDIRLYWARNEKVTGEAYYCKGSDYCNTVLSDVQNKGLISTSKLDKEINDTY</sequence>
<dbReference type="EMBL" id="JH712068">
    <property type="protein sequence ID" value="EFO28026.1"/>
    <property type="molecule type" value="Genomic_DNA"/>
</dbReference>
<organism evidence="1">
    <name type="scientific">Loa loa</name>
    <name type="common">Eye worm</name>
    <name type="synonym">Filaria loa</name>
    <dbReference type="NCBI Taxonomy" id="7209"/>
    <lineage>
        <taxon>Eukaryota</taxon>
        <taxon>Metazoa</taxon>
        <taxon>Ecdysozoa</taxon>
        <taxon>Nematoda</taxon>
        <taxon>Chromadorea</taxon>
        <taxon>Rhabditida</taxon>
        <taxon>Spirurina</taxon>
        <taxon>Spiruromorpha</taxon>
        <taxon>Filarioidea</taxon>
        <taxon>Onchocercidae</taxon>
        <taxon>Loa</taxon>
    </lineage>
</organism>
<name>A0A1S0UB45_LOALO</name>
<dbReference type="KEGG" id="loa:LOAG_00469"/>
<dbReference type="InParanoid" id="A0A1S0UB45"/>
<gene>
    <name evidence="1" type="ORF">LOAG_00469</name>
</gene>
<dbReference type="GeneID" id="9937837"/>
<protein>
    <submittedName>
        <fullName evidence="1">Uncharacterized protein</fullName>
    </submittedName>
</protein>
<proteinExistence type="predicted"/>
<dbReference type="RefSeq" id="XP_003136057.1">
    <property type="nucleotide sequence ID" value="XM_003136009.1"/>
</dbReference>